<dbReference type="AlphaFoldDB" id="A0A9D5DJE2"/>
<dbReference type="EMBL" id="JAPCXC010000137">
    <property type="protein sequence ID" value="KAJ1604501.1"/>
    <property type="molecule type" value="Genomic_DNA"/>
</dbReference>
<protein>
    <recommendedName>
        <fullName evidence="3">Transmembrane protein 147</fullName>
    </recommendedName>
</protein>
<evidence type="ECO:0000313" key="2">
    <source>
        <dbReference type="EMBL" id="KAJ1604501.1"/>
    </source>
</evidence>
<feature type="transmembrane region" description="Helical" evidence="1">
    <location>
        <begin position="34"/>
        <end position="56"/>
    </location>
</feature>
<name>A0A9D5DJE2_9CRYT</name>
<keyword evidence="1" id="KW-1133">Transmembrane helix</keyword>
<dbReference type="InterPro" id="IPR019164">
    <property type="entry name" value="TMEM147"/>
</dbReference>
<proteinExistence type="predicted"/>
<reference evidence="2" key="1">
    <citation type="submission" date="2022-10" db="EMBL/GenBank/DDBJ databases">
        <title>Adaptive evolution leads to modifications in subtelomeric GC content in a zoonotic Cryptosporidium species.</title>
        <authorList>
            <person name="Li J."/>
            <person name="Feng Y."/>
            <person name="Xiao L."/>
        </authorList>
    </citation>
    <scope>NUCLEOTIDE SEQUENCE</scope>
    <source>
        <strain evidence="2">33844</strain>
    </source>
</reference>
<feature type="transmembrane region" description="Helical" evidence="1">
    <location>
        <begin position="68"/>
        <end position="90"/>
    </location>
</feature>
<sequence>MEYLSVLTKVIYLYFMKLILQSKNAKSHEVHVRINVGILGWCIAHTALTYFIPVATDYSLSPDFSMDYIRLILSSYSASLSTYTCFHCVYMLSKPNLYDRKGATIIAISSCFFIQMATLGLSNTFNQNNIAPFINLPIFAYLAFYITTNFNQKRQGASNNKKE</sequence>
<dbReference type="Pfam" id="PF09767">
    <property type="entry name" value="DUF2053"/>
    <property type="match status" value="1"/>
</dbReference>
<keyword evidence="1" id="KW-0472">Membrane</keyword>
<feature type="transmembrane region" description="Helical" evidence="1">
    <location>
        <begin position="102"/>
        <end position="121"/>
    </location>
</feature>
<comment type="caution">
    <text evidence="2">The sequence shown here is derived from an EMBL/GenBank/DDBJ whole genome shotgun (WGS) entry which is preliminary data.</text>
</comment>
<gene>
    <name evidence="2" type="ORF">OJ253_3643</name>
</gene>
<evidence type="ECO:0008006" key="3">
    <source>
        <dbReference type="Google" id="ProtNLM"/>
    </source>
</evidence>
<organism evidence="2">
    <name type="scientific">Cryptosporidium canis</name>
    <dbReference type="NCBI Taxonomy" id="195482"/>
    <lineage>
        <taxon>Eukaryota</taxon>
        <taxon>Sar</taxon>
        <taxon>Alveolata</taxon>
        <taxon>Apicomplexa</taxon>
        <taxon>Conoidasida</taxon>
        <taxon>Coccidia</taxon>
        <taxon>Eucoccidiorida</taxon>
        <taxon>Eimeriorina</taxon>
        <taxon>Cryptosporidiidae</taxon>
        <taxon>Cryptosporidium</taxon>
    </lineage>
</organism>
<dbReference type="OrthoDB" id="341622at2759"/>
<accession>A0A9D5DJE2</accession>
<feature type="transmembrane region" description="Helical" evidence="1">
    <location>
        <begin position="133"/>
        <end position="151"/>
    </location>
</feature>
<dbReference type="Proteomes" id="UP001067231">
    <property type="component" value="Unassembled WGS sequence"/>
</dbReference>
<keyword evidence="1" id="KW-0812">Transmembrane</keyword>
<evidence type="ECO:0000256" key="1">
    <source>
        <dbReference type="SAM" id="Phobius"/>
    </source>
</evidence>